<dbReference type="CDD" id="cd24158">
    <property type="entry name" value="NUDIX_ADPRase_Rv1700"/>
    <property type="match status" value="1"/>
</dbReference>
<dbReference type="PROSITE" id="PS51462">
    <property type="entry name" value="NUDIX"/>
    <property type="match status" value="1"/>
</dbReference>
<evidence type="ECO:0000256" key="2">
    <source>
        <dbReference type="SAM" id="MobiDB-lite"/>
    </source>
</evidence>
<dbReference type="Pfam" id="PF00293">
    <property type="entry name" value="NUDIX"/>
    <property type="match status" value="1"/>
</dbReference>
<dbReference type="SUPFAM" id="SSF55811">
    <property type="entry name" value="Nudix"/>
    <property type="match status" value="1"/>
</dbReference>
<dbReference type="Gene3D" id="3.90.79.10">
    <property type="entry name" value="Nucleoside Triphosphate Pyrophosphohydrolase"/>
    <property type="match status" value="1"/>
</dbReference>
<sequence length="224" mass="23846">MTDPSSTETAGSRHVFETLASETVFSGGILALRKDQVMMPGGSVVEREVVEHHSAVAVVAIDDRERVVLIDQYRHPLGRRLLELPAGLLDVPGEDPATAAARELAEETGLAAGRWSVLVDVALSPGFMDETLRVYLAQDLSVTEQPDPEHEEADIITVRLPIDEAVRRTLSGEIENATAVAGLLAFAAVRSGGITPRPAGAPWPGRPTAFDTRKAAEAAARAGR</sequence>
<evidence type="ECO:0000259" key="3">
    <source>
        <dbReference type="PROSITE" id="PS51462"/>
    </source>
</evidence>
<dbReference type="EMBL" id="CP079105">
    <property type="protein sequence ID" value="QXQ12516.1"/>
    <property type="molecule type" value="Genomic_DNA"/>
</dbReference>
<dbReference type="InterPro" id="IPR000086">
    <property type="entry name" value="NUDIX_hydrolase_dom"/>
</dbReference>
<proteinExistence type="predicted"/>
<feature type="region of interest" description="Disordered" evidence="2">
    <location>
        <begin position="197"/>
        <end position="224"/>
    </location>
</feature>
<keyword evidence="1 4" id="KW-0378">Hydrolase</keyword>
<organism evidence="4 5">
    <name type="scientific">Skermania pinensis</name>
    <dbReference type="NCBI Taxonomy" id="39122"/>
    <lineage>
        <taxon>Bacteria</taxon>
        <taxon>Bacillati</taxon>
        <taxon>Actinomycetota</taxon>
        <taxon>Actinomycetes</taxon>
        <taxon>Mycobacteriales</taxon>
        <taxon>Gordoniaceae</taxon>
        <taxon>Skermania</taxon>
    </lineage>
</organism>
<dbReference type="Proteomes" id="UP000887023">
    <property type="component" value="Chromosome"/>
</dbReference>
<protein>
    <submittedName>
        <fullName evidence="4">NUDIX hydrolase</fullName>
    </submittedName>
</protein>
<reference evidence="4" key="1">
    <citation type="submission" date="2021-07" db="EMBL/GenBank/DDBJ databases">
        <title>Candidatus Kaistella beijingensis sp. nov. isolated from a municipal wastewater treatment plant is involved in sludge foaming.</title>
        <authorList>
            <person name="Song Y."/>
            <person name="Liu S.-J."/>
        </authorList>
    </citation>
    <scope>NUCLEOTIDE SEQUENCE</scope>
    <source>
        <strain evidence="4">DSM 43998</strain>
    </source>
</reference>
<evidence type="ECO:0000313" key="5">
    <source>
        <dbReference type="Proteomes" id="UP000887023"/>
    </source>
</evidence>
<keyword evidence="5" id="KW-1185">Reference proteome</keyword>
<dbReference type="PANTHER" id="PTHR11839:SF31">
    <property type="entry name" value="ADP-RIBOSE PYROPHOSPHATASE"/>
    <property type="match status" value="1"/>
</dbReference>
<dbReference type="InterPro" id="IPR015797">
    <property type="entry name" value="NUDIX_hydrolase-like_dom_sf"/>
</dbReference>
<dbReference type="RefSeq" id="WP_066473721.1">
    <property type="nucleotide sequence ID" value="NZ_CBCRUZ010000023.1"/>
</dbReference>
<feature type="domain" description="Nudix hydrolase" evidence="3">
    <location>
        <begin position="51"/>
        <end position="182"/>
    </location>
</feature>
<dbReference type="PANTHER" id="PTHR11839">
    <property type="entry name" value="UDP/ADP-SUGAR PYROPHOSPHATASE"/>
    <property type="match status" value="1"/>
</dbReference>
<name>A0ABX8S5K7_9ACTN</name>
<gene>
    <name evidence="4" type="ORF">KV203_11035</name>
</gene>
<dbReference type="GO" id="GO:0016787">
    <property type="term" value="F:hydrolase activity"/>
    <property type="evidence" value="ECO:0007669"/>
    <property type="project" value="UniProtKB-KW"/>
</dbReference>
<accession>A0ABX8S5K7</accession>
<evidence type="ECO:0000313" key="4">
    <source>
        <dbReference type="EMBL" id="QXQ12516.1"/>
    </source>
</evidence>
<evidence type="ECO:0000256" key="1">
    <source>
        <dbReference type="ARBA" id="ARBA00022801"/>
    </source>
</evidence>